<evidence type="ECO:0000256" key="3">
    <source>
        <dbReference type="ARBA" id="ARBA00022692"/>
    </source>
</evidence>
<proteinExistence type="predicted"/>
<dbReference type="WBParaSite" id="nRc.2.0.1.t12002-RA">
    <property type="protein sequence ID" value="nRc.2.0.1.t12002-RA"/>
    <property type="gene ID" value="nRc.2.0.1.g12002"/>
</dbReference>
<protein>
    <submittedName>
        <fullName evidence="10">Uncharacterized protein</fullName>
    </submittedName>
</protein>
<evidence type="ECO:0000313" key="9">
    <source>
        <dbReference type="Proteomes" id="UP000887565"/>
    </source>
</evidence>
<dbReference type="InterPro" id="IPR000175">
    <property type="entry name" value="Na/ntran_symport"/>
</dbReference>
<accession>A0A915IDN0</accession>
<dbReference type="SUPFAM" id="SSF161070">
    <property type="entry name" value="SNF-like"/>
    <property type="match status" value="1"/>
</dbReference>
<feature type="transmembrane region" description="Helical" evidence="8">
    <location>
        <begin position="33"/>
        <end position="58"/>
    </location>
</feature>
<feature type="compositionally biased region" description="Low complexity" evidence="7">
    <location>
        <begin position="245"/>
        <end position="256"/>
    </location>
</feature>
<evidence type="ECO:0000256" key="7">
    <source>
        <dbReference type="SAM" id="MobiDB-lite"/>
    </source>
</evidence>
<keyword evidence="3 8" id="KW-0812">Transmembrane</keyword>
<dbReference type="PROSITE" id="PS50267">
    <property type="entry name" value="NA_NEUROTRAN_SYMP_3"/>
    <property type="match status" value="1"/>
</dbReference>
<dbReference type="GO" id="GO:0005332">
    <property type="term" value="F:gamma-aminobutyric acid:sodium:chloride symporter activity"/>
    <property type="evidence" value="ECO:0007669"/>
    <property type="project" value="TreeGrafter"/>
</dbReference>
<dbReference type="GO" id="GO:0005886">
    <property type="term" value="C:plasma membrane"/>
    <property type="evidence" value="ECO:0007669"/>
    <property type="project" value="TreeGrafter"/>
</dbReference>
<keyword evidence="4" id="KW-0769">Symport</keyword>
<dbReference type="InterPro" id="IPR037272">
    <property type="entry name" value="SNS_sf"/>
</dbReference>
<organism evidence="9 10">
    <name type="scientific">Romanomermis culicivorax</name>
    <name type="common">Nematode worm</name>
    <dbReference type="NCBI Taxonomy" id="13658"/>
    <lineage>
        <taxon>Eukaryota</taxon>
        <taxon>Metazoa</taxon>
        <taxon>Ecdysozoa</taxon>
        <taxon>Nematoda</taxon>
        <taxon>Enoplea</taxon>
        <taxon>Dorylaimia</taxon>
        <taxon>Mermithida</taxon>
        <taxon>Mermithoidea</taxon>
        <taxon>Mermithidae</taxon>
        <taxon>Romanomermis</taxon>
    </lineage>
</organism>
<feature type="transmembrane region" description="Helical" evidence="8">
    <location>
        <begin position="144"/>
        <end position="169"/>
    </location>
</feature>
<feature type="compositionally biased region" description="Polar residues" evidence="7">
    <location>
        <begin position="223"/>
        <end position="239"/>
    </location>
</feature>
<evidence type="ECO:0000256" key="6">
    <source>
        <dbReference type="ARBA" id="ARBA00023136"/>
    </source>
</evidence>
<name>A0A915IDN0_ROMCU</name>
<dbReference type="PANTHER" id="PTHR11616">
    <property type="entry name" value="SODIUM/CHLORIDE DEPENDENT TRANSPORTER"/>
    <property type="match status" value="1"/>
</dbReference>
<evidence type="ECO:0000256" key="5">
    <source>
        <dbReference type="ARBA" id="ARBA00022989"/>
    </source>
</evidence>
<dbReference type="AlphaFoldDB" id="A0A915IDN0"/>
<feature type="region of interest" description="Disordered" evidence="7">
    <location>
        <begin position="223"/>
        <end position="261"/>
    </location>
</feature>
<feature type="transmembrane region" description="Helical" evidence="8">
    <location>
        <begin position="64"/>
        <end position="86"/>
    </location>
</feature>
<evidence type="ECO:0000256" key="1">
    <source>
        <dbReference type="ARBA" id="ARBA00004141"/>
    </source>
</evidence>
<evidence type="ECO:0000256" key="2">
    <source>
        <dbReference type="ARBA" id="ARBA00022448"/>
    </source>
</evidence>
<reference evidence="10" key="1">
    <citation type="submission" date="2022-11" db="UniProtKB">
        <authorList>
            <consortium name="WormBaseParasite"/>
        </authorList>
    </citation>
    <scope>IDENTIFICATION</scope>
</reference>
<comment type="subcellular location">
    <subcellularLocation>
        <location evidence="1">Membrane</location>
        <topology evidence="1">Multi-pass membrane protein</topology>
    </subcellularLocation>
</comment>
<feature type="transmembrane region" description="Helical" evidence="8">
    <location>
        <begin position="107"/>
        <end position="129"/>
    </location>
</feature>
<keyword evidence="6 8" id="KW-0472">Membrane</keyword>
<keyword evidence="5 8" id="KW-1133">Transmembrane helix</keyword>
<evidence type="ECO:0000313" key="10">
    <source>
        <dbReference type="WBParaSite" id="nRc.2.0.1.t12002-RA"/>
    </source>
</evidence>
<keyword evidence="9" id="KW-1185">Reference proteome</keyword>
<dbReference type="PANTHER" id="PTHR11616:SF326">
    <property type="entry name" value="SODIUM-DEPENDENT TRANSPORTER SNF-5"/>
    <property type="match status" value="1"/>
</dbReference>
<dbReference type="Pfam" id="PF00209">
    <property type="entry name" value="SNF"/>
    <property type="match status" value="1"/>
</dbReference>
<evidence type="ECO:0000256" key="8">
    <source>
        <dbReference type="SAM" id="Phobius"/>
    </source>
</evidence>
<keyword evidence="2" id="KW-0813">Transport</keyword>
<dbReference type="GO" id="GO:0043005">
    <property type="term" value="C:neuron projection"/>
    <property type="evidence" value="ECO:0007669"/>
    <property type="project" value="TreeGrafter"/>
</dbReference>
<sequence length="283" mass="31412">MTKPQPEPFVDMETCITCLLDRVPRLRNHRLKVILILSITCYSIGLIFCTRGGIYYFTMFDDYGASYTLIFIAISELFLIGFIYGVKKFSRDIKAMLKSTPSTYWTFSWRFGGPIYLTVVLLVSFYNYAPSDYGSYVFTPFAQFFGWALASVSVILLPGFMLFNIVGVLRDGQPLKILFKPGFDWKASPGSAAGSDLSDHPKASADAVHQKLMAQDGGLKLSQDQTKTITQDPNETKTSGKMIASSTVTTSSCTPSHNVAGQQKTEKAIEIGADYVKKISNNR</sequence>
<dbReference type="Proteomes" id="UP000887565">
    <property type="component" value="Unplaced"/>
</dbReference>
<evidence type="ECO:0000256" key="4">
    <source>
        <dbReference type="ARBA" id="ARBA00022847"/>
    </source>
</evidence>